<evidence type="ECO:0000256" key="1">
    <source>
        <dbReference type="SAM" id="MobiDB-lite"/>
    </source>
</evidence>
<dbReference type="GeneID" id="63805611"/>
<comment type="caution">
    <text evidence="3">The sequence shown here is derived from an EMBL/GenBank/DDBJ whole genome shotgun (WGS) entry which is preliminary data.</text>
</comment>
<dbReference type="AlphaFoldDB" id="A0A1Y1VTV7"/>
<gene>
    <name evidence="3" type="ORF">DL89DRAFT_271968</name>
</gene>
<feature type="region of interest" description="Disordered" evidence="1">
    <location>
        <begin position="525"/>
        <end position="566"/>
    </location>
</feature>
<organism evidence="3 4">
    <name type="scientific">Linderina pennispora</name>
    <dbReference type="NCBI Taxonomy" id="61395"/>
    <lineage>
        <taxon>Eukaryota</taxon>
        <taxon>Fungi</taxon>
        <taxon>Fungi incertae sedis</taxon>
        <taxon>Zoopagomycota</taxon>
        <taxon>Kickxellomycotina</taxon>
        <taxon>Kickxellomycetes</taxon>
        <taxon>Kickxellales</taxon>
        <taxon>Kickxellaceae</taxon>
        <taxon>Linderina</taxon>
    </lineage>
</organism>
<feature type="domain" description="SUN" evidence="2">
    <location>
        <begin position="416"/>
        <end position="581"/>
    </location>
</feature>
<dbReference type="Proteomes" id="UP000193922">
    <property type="component" value="Unassembled WGS sequence"/>
</dbReference>
<feature type="non-terminal residue" evidence="3">
    <location>
        <position position="581"/>
    </location>
</feature>
<feature type="compositionally biased region" description="Basic and acidic residues" evidence="1">
    <location>
        <begin position="28"/>
        <end position="43"/>
    </location>
</feature>
<dbReference type="EMBL" id="MCFD01000070">
    <property type="protein sequence ID" value="ORX64722.1"/>
    <property type="molecule type" value="Genomic_DNA"/>
</dbReference>
<dbReference type="Gene3D" id="2.60.120.260">
    <property type="entry name" value="Galactose-binding domain-like"/>
    <property type="match status" value="1"/>
</dbReference>
<feature type="region of interest" description="Disordered" evidence="1">
    <location>
        <begin position="1"/>
        <end position="85"/>
    </location>
</feature>
<dbReference type="STRING" id="61395.A0A1Y1VTV7"/>
<proteinExistence type="predicted"/>
<evidence type="ECO:0000313" key="4">
    <source>
        <dbReference type="Proteomes" id="UP000193922"/>
    </source>
</evidence>
<dbReference type="RefSeq" id="XP_040739341.1">
    <property type="nucleotide sequence ID" value="XM_040888963.1"/>
</dbReference>
<sequence length="581" mass="63569">MSPSQIPRMSFDDPHFEKLPPAGMHARGRWDFGRDQASAEDRQQPAWLRRAKDRTGLTPFGGGASQDPFAESPSLPPGKPDMASFNETRMTSEFGNSFLDGRKHAYFGNNDPVRPTISDDDIGKGAFGRSGNIGYSYNPTGRSSATYGGIGDDEGIMDTGPLTALLARRLGSRCAHGTQRPGGGAYDPDLDFWHKRIPDSHVLTAGCQQPQMWAMAQHSMLPVIQLTLSAVPQHPGQLGWVDRDYDRARDGDTDRVDHHRHDLQRHARSHLAAAVAYRDSARTMTGILTGLAMVAFSIIASHLPSLPHMLSPGRLFGGMHSRPVDPNGHNVEQTLRHLYSLLDTLKTIAKKSSRILRHPRPQAAAVASSARWKGSRGILPVRRPRRSWVVMRELEKELRELLKPEWLETDGDVAYDNTDFALLTSQTYEATPRGLFQKALRAIGMTSSQPPTAIIDPNTHVGECWPMRGPSGQVALHLGQVVDHVAKSVAIDWRSAPRSIEIWGYVLGQAAPAAASDNSAFDIYPEDFADDSDEPADDGAAAPHSTAAAEFSGMPIPPLADSSSDYGIGELKLLTTYEYEP</sequence>
<dbReference type="InterPro" id="IPR012919">
    <property type="entry name" value="SUN_dom"/>
</dbReference>
<protein>
    <recommendedName>
        <fullName evidence="2">SUN domain-containing protein</fullName>
    </recommendedName>
</protein>
<keyword evidence="4" id="KW-1185">Reference proteome</keyword>
<dbReference type="Pfam" id="PF07738">
    <property type="entry name" value="Sad1_UNC"/>
    <property type="match status" value="1"/>
</dbReference>
<feature type="compositionally biased region" description="Acidic residues" evidence="1">
    <location>
        <begin position="525"/>
        <end position="537"/>
    </location>
</feature>
<evidence type="ECO:0000313" key="3">
    <source>
        <dbReference type="EMBL" id="ORX64722.1"/>
    </source>
</evidence>
<dbReference type="PROSITE" id="PS51469">
    <property type="entry name" value="SUN"/>
    <property type="match status" value="1"/>
</dbReference>
<reference evidence="3 4" key="1">
    <citation type="submission" date="2016-07" db="EMBL/GenBank/DDBJ databases">
        <title>Pervasive Adenine N6-methylation of Active Genes in Fungi.</title>
        <authorList>
            <consortium name="DOE Joint Genome Institute"/>
            <person name="Mondo S.J."/>
            <person name="Dannebaum R.O."/>
            <person name="Kuo R.C."/>
            <person name="Labutti K."/>
            <person name="Haridas S."/>
            <person name="Kuo A."/>
            <person name="Salamov A."/>
            <person name="Ahrendt S.R."/>
            <person name="Lipzen A."/>
            <person name="Sullivan W."/>
            <person name="Andreopoulos W.B."/>
            <person name="Clum A."/>
            <person name="Lindquist E."/>
            <person name="Daum C."/>
            <person name="Ramamoorthy G.K."/>
            <person name="Gryganskyi A."/>
            <person name="Culley D."/>
            <person name="Magnuson J.K."/>
            <person name="James T.Y."/>
            <person name="O'Malley M.A."/>
            <person name="Stajich J.E."/>
            <person name="Spatafora J.W."/>
            <person name="Visel A."/>
            <person name="Grigoriev I.V."/>
        </authorList>
    </citation>
    <scope>NUCLEOTIDE SEQUENCE [LARGE SCALE GENOMIC DNA]</scope>
    <source>
        <strain evidence="3 4">ATCC 12442</strain>
    </source>
</reference>
<evidence type="ECO:0000259" key="2">
    <source>
        <dbReference type="PROSITE" id="PS51469"/>
    </source>
</evidence>
<dbReference type="OrthoDB" id="342281at2759"/>
<accession>A0A1Y1VTV7</accession>
<name>A0A1Y1VTV7_9FUNG</name>